<dbReference type="AlphaFoldDB" id="A0A5C7H521"/>
<dbReference type="InterPro" id="IPR011990">
    <property type="entry name" value="TPR-like_helical_dom_sf"/>
</dbReference>
<evidence type="ECO:0000259" key="4">
    <source>
        <dbReference type="PROSITE" id="PS50222"/>
    </source>
</evidence>
<dbReference type="FunFam" id="1.25.40.10:FF:000195">
    <property type="entry name" value="Putative TPR repeat-containing protein"/>
    <property type="match status" value="1"/>
</dbReference>
<dbReference type="InterPro" id="IPR002048">
    <property type="entry name" value="EF_hand_dom"/>
</dbReference>
<accession>A0A5C7H521</accession>
<dbReference type="Gene3D" id="1.25.40.10">
    <property type="entry name" value="Tetratricopeptide repeat domain"/>
    <property type="match status" value="3"/>
</dbReference>
<dbReference type="SUPFAM" id="SSF47473">
    <property type="entry name" value="EF-hand"/>
    <property type="match status" value="2"/>
</dbReference>
<name>A0A5C7H521_9ROSI</name>
<dbReference type="EMBL" id="VAHF01000010">
    <property type="protein sequence ID" value="TXG52133.1"/>
    <property type="molecule type" value="Genomic_DNA"/>
</dbReference>
<dbReference type="FunFam" id="1.25.40.10:FF:000287">
    <property type="entry name" value="uncharacterized TPR repeat-containing protein At1g05150-like"/>
    <property type="match status" value="1"/>
</dbReference>
<dbReference type="PROSITE" id="PS50005">
    <property type="entry name" value="TPR"/>
    <property type="match status" value="4"/>
</dbReference>
<dbReference type="InterPro" id="IPR011992">
    <property type="entry name" value="EF-hand-dom_pair"/>
</dbReference>
<evidence type="ECO:0000256" key="3">
    <source>
        <dbReference type="PROSITE-ProRule" id="PRU00339"/>
    </source>
</evidence>
<evidence type="ECO:0000256" key="1">
    <source>
        <dbReference type="ARBA" id="ARBA00022737"/>
    </source>
</evidence>
<dbReference type="Gene3D" id="1.10.238.10">
    <property type="entry name" value="EF-hand"/>
    <property type="match status" value="2"/>
</dbReference>
<keyword evidence="6" id="KW-1185">Reference proteome</keyword>
<feature type="repeat" description="TPR" evidence="3">
    <location>
        <begin position="341"/>
        <end position="374"/>
    </location>
</feature>
<proteinExistence type="predicted"/>
<keyword evidence="2 3" id="KW-0802">TPR repeat</keyword>
<sequence>MTTRGSRSEKVKRIFQQFDGNRDGGLNRDEMAALVVAVNPRVKFSDEQINAILDEVFRTYGEFIDGEKGLTYDGLLRTYDDGAGDVDRDFDALGLELNLDDNKGVSVVSEASSSSIVDERAIDSQKKQRTAAWAVSPNHGIVFDDTWKIVDDLEILVKRLKSKQAKDGKLKADNFDAFSDAGWSRELGPSAELSDKRIFWEESGHDYAIFVKELGVLRNRADGARSREEAFDGHMAIGRVLYEHQLFKEALVSFKRACELQPMDVRPHFRAGNCHYVLGKYREAKEEFLLALEAAETGGNQWAYLLPQIYVNLGIALEGEGMVLSACEYYREAAILCPTHFRALKLLGSALFGVGEYRAAVKALEEAIFMKPDYADAHCDLASALHAMAEDERAIEVFQKAIDLKPGHVDALYNLGGLYMDLGRFQRASEMYTRVLAVWPNHWRAQLNKAVSLLGAGETEEAKKALKEALKMTNRVELHDAVSHMKQLQKKKVKPNGSNGDGAFVIVEPSKFKTSGDKTTLRQDLAIALQIRVFQKITRLSRCDVELLKKEMRDNDVPVSYSGGGGPQKSIRKPNLEEILRKLLNFLKPETFQGAVKAINERILSVLDETGSGRVDVGMFYAILAPICSGSPEKRKRVIFDALLWRPANEGNSQVKKADAVAYIKLLRAIYLPSHGVSEMMEVRGETGTDSLMVSYSEFLVMFDDPDWGFGIMSTMVKLETGDRNRHGRHVCSVCRYPIIGSRFKEVKAHFSLCNQCYSEGKVPPSFKLEEYKFKEYGSESDAVKDKCMCFSLQSHNDP</sequence>
<dbReference type="OrthoDB" id="9991317at2759"/>
<dbReference type="Pfam" id="PF13432">
    <property type="entry name" value="TPR_16"/>
    <property type="match status" value="3"/>
</dbReference>
<feature type="repeat" description="TPR" evidence="3">
    <location>
        <begin position="231"/>
        <end position="264"/>
    </location>
</feature>
<dbReference type="PROSITE" id="PS50222">
    <property type="entry name" value="EF_HAND_2"/>
    <property type="match status" value="1"/>
</dbReference>
<feature type="repeat" description="TPR" evidence="3">
    <location>
        <begin position="375"/>
        <end position="408"/>
    </location>
</feature>
<protein>
    <recommendedName>
        <fullName evidence="4">EF-hand domain-containing protein</fullName>
    </recommendedName>
</protein>
<keyword evidence="1" id="KW-0677">Repeat</keyword>
<dbReference type="PANTHER" id="PTHR45081:SF1">
    <property type="entry name" value="EF HAND FAMILY PROTEIN, PUTATIVE, EXPRESSED-RELATED"/>
    <property type="match status" value="1"/>
</dbReference>
<dbReference type="Proteomes" id="UP000323000">
    <property type="component" value="Chromosome 10"/>
</dbReference>
<feature type="repeat" description="TPR" evidence="3">
    <location>
        <begin position="409"/>
        <end position="442"/>
    </location>
</feature>
<comment type="caution">
    <text evidence="5">The sequence shown here is derived from an EMBL/GenBank/DDBJ whole genome shotgun (WGS) entry which is preliminary data.</text>
</comment>
<dbReference type="SUPFAM" id="SSF48452">
    <property type="entry name" value="TPR-like"/>
    <property type="match status" value="1"/>
</dbReference>
<dbReference type="GO" id="GO:0005886">
    <property type="term" value="C:plasma membrane"/>
    <property type="evidence" value="ECO:0007669"/>
    <property type="project" value="TreeGrafter"/>
</dbReference>
<dbReference type="SMART" id="SM00028">
    <property type="entry name" value="TPR"/>
    <property type="match status" value="7"/>
</dbReference>
<dbReference type="PANTHER" id="PTHR45081">
    <property type="entry name" value="EF HAND FAMILY PROTEIN, PUTATIVE, EXPRESSED-RELATED"/>
    <property type="match status" value="1"/>
</dbReference>
<reference evidence="6" key="1">
    <citation type="journal article" date="2019" name="Gigascience">
        <title>De novo genome assembly of the endangered Acer yangbiense, a plant species with extremely small populations endemic to Yunnan Province, China.</title>
        <authorList>
            <person name="Yang J."/>
            <person name="Wariss H.M."/>
            <person name="Tao L."/>
            <person name="Zhang R."/>
            <person name="Yun Q."/>
            <person name="Hollingsworth P."/>
            <person name="Dao Z."/>
            <person name="Luo G."/>
            <person name="Guo H."/>
            <person name="Ma Y."/>
            <person name="Sun W."/>
        </authorList>
    </citation>
    <scope>NUCLEOTIDE SEQUENCE [LARGE SCALE GENOMIC DNA]</scope>
    <source>
        <strain evidence="6">cv. Malutang</strain>
    </source>
</reference>
<feature type="domain" description="EF-hand" evidence="4">
    <location>
        <begin position="6"/>
        <end position="41"/>
    </location>
</feature>
<organism evidence="5 6">
    <name type="scientific">Acer yangbiense</name>
    <dbReference type="NCBI Taxonomy" id="1000413"/>
    <lineage>
        <taxon>Eukaryota</taxon>
        <taxon>Viridiplantae</taxon>
        <taxon>Streptophyta</taxon>
        <taxon>Embryophyta</taxon>
        <taxon>Tracheophyta</taxon>
        <taxon>Spermatophyta</taxon>
        <taxon>Magnoliopsida</taxon>
        <taxon>eudicotyledons</taxon>
        <taxon>Gunneridae</taxon>
        <taxon>Pentapetalae</taxon>
        <taxon>rosids</taxon>
        <taxon>malvids</taxon>
        <taxon>Sapindales</taxon>
        <taxon>Sapindaceae</taxon>
        <taxon>Hippocastanoideae</taxon>
        <taxon>Acereae</taxon>
        <taxon>Acer</taxon>
    </lineage>
</organism>
<evidence type="ECO:0000256" key="2">
    <source>
        <dbReference type="ARBA" id="ARBA00022803"/>
    </source>
</evidence>
<gene>
    <name evidence="5" type="ORF">EZV62_021302</name>
</gene>
<dbReference type="GO" id="GO:0005509">
    <property type="term" value="F:calcium ion binding"/>
    <property type="evidence" value="ECO:0007669"/>
    <property type="project" value="InterPro"/>
</dbReference>
<dbReference type="InterPro" id="IPR019734">
    <property type="entry name" value="TPR_rpt"/>
</dbReference>
<dbReference type="PROSITE" id="PS50293">
    <property type="entry name" value="TPR_REGION"/>
    <property type="match status" value="1"/>
</dbReference>
<evidence type="ECO:0000313" key="5">
    <source>
        <dbReference type="EMBL" id="TXG52133.1"/>
    </source>
</evidence>
<dbReference type="FunFam" id="1.10.238.10:FF:000173">
    <property type="entry name" value="uncharacterized TPR repeat-containing protein At1g05150-like"/>
    <property type="match status" value="1"/>
</dbReference>
<evidence type="ECO:0000313" key="6">
    <source>
        <dbReference type="Proteomes" id="UP000323000"/>
    </source>
</evidence>